<evidence type="ECO:0000313" key="6">
    <source>
        <dbReference type="EMBL" id="MCO6046293.1"/>
    </source>
</evidence>
<proteinExistence type="inferred from homology"/>
<evidence type="ECO:0000256" key="3">
    <source>
        <dbReference type="ARBA" id="ARBA00022630"/>
    </source>
</evidence>
<dbReference type="Pfam" id="PF01266">
    <property type="entry name" value="DAO"/>
    <property type="match status" value="1"/>
</dbReference>
<keyword evidence="4" id="KW-0560">Oxidoreductase</keyword>
<dbReference type="Gene3D" id="3.30.9.10">
    <property type="entry name" value="D-Amino Acid Oxidase, subunit A, domain 2"/>
    <property type="match status" value="1"/>
</dbReference>
<name>A0A9X2FDM6_9BACT</name>
<dbReference type="Proteomes" id="UP001155241">
    <property type="component" value="Unassembled WGS sequence"/>
</dbReference>
<accession>A0A9X2FDM6</accession>
<feature type="domain" description="FAD dependent oxidoreductase" evidence="5">
    <location>
        <begin position="11"/>
        <end position="383"/>
    </location>
</feature>
<keyword evidence="7" id="KW-1185">Reference proteome</keyword>
<evidence type="ECO:0000256" key="1">
    <source>
        <dbReference type="ARBA" id="ARBA00001974"/>
    </source>
</evidence>
<dbReference type="InterPro" id="IPR006076">
    <property type="entry name" value="FAD-dep_OxRdtase"/>
</dbReference>
<protein>
    <submittedName>
        <fullName evidence="6">TIGR03364 family FAD-dependent oxidoreductase</fullName>
    </submittedName>
</protein>
<dbReference type="PANTHER" id="PTHR13847">
    <property type="entry name" value="SARCOSINE DEHYDROGENASE-RELATED"/>
    <property type="match status" value="1"/>
</dbReference>
<dbReference type="InterPro" id="IPR017741">
    <property type="entry name" value="FAD-dependent_OxRdtase_HpnW"/>
</dbReference>
<dbReference type="AlphaFoldDB" id="A0A9X2FDM6"/>
<dbReference type="GO" id="GO:0016491">
    <property type="term" value="F:oxidoreductase activity"/>
    <property type="evidence" value="ECO:0007669"/>
    <property type="project" value="UniProtKB-KW"/>
</dbReference>
<dbReference type="RefSeq" id="WP_252854407.1">
    <property type="nucleotide sequence ID" value="NZ_JAMXLR010000072.1"/>
</dbReference>
<evidence type="ECO:0000256" key="4">
    <source>
        <dbReference type="ARBA" id="ARBA00023002"/>
    </source>
</evidence>
<evidence type="ECO:0000259" key="5">
    <source>
        <dbReference type="Pfam" id="PF01266"/>
    </source>
</evidence>
<sequence length="392" mass="43892">MQDDHPSGETDLLVIGGGILGTFYAYHAVQRGLRVVLVERHAAPLGATVRNFGQVVPSGMNHAWQLLGRESLNIYQAIHKQFPLPLRQLGSIYLASDQEEMTLLEELHTRNQSVDYPSELWTSGQCRERYPQLRGDYCHGGLYFPAELSVTPRLLIRRLHEYLRQQPGFRSYFGTCVKELQPTGGGPVTAVTTARHTLRADKVVLCCGAELQQLYPQVFQASDIESVKLQMLRLAPQPQASLPGNVLTGLSIRRYESFSECPSWGEIKAREAADSFEKRYGIHILLKQEPDGGIILGDSHEYAPAADPAQLSFELRSDINDYFLTAARRMFDLPSWNVEASWYGIYCQTKHPSGIFATEVEDNIHISTAIGGKGMTSSAGFAQHDLRRIYHD</sequence>
<dbReference type="GO" id="GO:0005737">
    <property type="term" value="C:cytoplasm"/>
    <property type="evidence" value="ECO:0007669"/>
    <property type="project" value="TreeGrafter"/>
</dbReference>
<gene>
    <name evidence="6" type="ORF">NG895_20535</name>
</gene>
<dbReference type="SUPFAM" id="SSF51905">
    <property type="entry name" value="FAD/NAD(P)-binding domain"/>
    <property type="match status" value="1"/>
</dbReference>
<comment type="similarity">
    <text evidence="2">Belongs to the DadA oxidoreductase family.</text>
</comment>
<comment type="caution">
    <text evidence="6">The sequence shown here is derived from an EMBL/GenBank/DDBJ whole genome shotgun (WGS) entry which is preliminary data.</text>
</comment>
<dbReference type="NCBIfam" id="TIGR03364">
    <property type="entry name" value="HpnW_proposed"/>
    <property type="match status" value="1"/>
</dbReference>
<evidence type="ECO:0000313" key="7">
    <source>
        <dbReference type="Proteomes" id="UP001155241"/>
    </source>
</evidence>
<dbReference type="InterPro" id="IPR036188">
    <property type="entry name" value="FAD/NAD-bd_sf"/>
</dbReference>
<keyword evidence="3" id="KW-0285">Flavoprotein</keyword>
<reference evidence="6" key="1">
    <citation type="submission" date="2022-06" db="EMBL/GenBank/DDBJ databases">
        <title>Aeoliella straminimaris, a novel planctomycete from sediments.</title>
        <authorList>
            <person name="Vitorino I.R."/>
            <person name="Lage O.M."/>
        </authorList>
    </citation>
    <scope>NUCLEOTIDE SEQUENCE</scope>
    <source>
        <strain evidence="6">ICT_H6.2</strain>
    </source>
</reference>
<dbReference type="Gene3D" id="3.50.50.60">
    <property type="entry name" value="FAD/NAD(P)-binding domain"/>
    <property type="match status" value="1"/>
</dbReference>
<dbReference type="EMBL" id="JAMXLR010000072">
    <property type="protein sequence ID" value="MCO6046293.1"/>
    <property type="molecule type" value="Genomic_DNA"/>
</dbReference>
<comment type="cofactor">
    <cofactor evidence="1">
        <name>FAD</name>
        <dbReference type="ChEBI" id="CHEBI:57692"/>
    </cofactor>
</comment>
<dbReference type="PANTHER" id="PTHR13847:SF286">
    <property type="entry name" value="D-AMINO ACID DEHYDROGENASE"/>
    <property type="match status" value="1"/>
</dbReference>
<organism evidence="6 7">
    <name type="scientific">Aeoliella straminimaris</name>
    <dbReference type="NCBI Taxonomy" id="2954799"/>
    <lineage>
        <taxon>Bacteria</taxon>
        <taxon>Pseudomonadati</taxon>
        <taxon>Planctomycetota</taxon>
        <taxon>Planctomycetia</taxon>
        <taxon>Pirellulales</taxon>
        <taxon>Lacipirellulaceae</taxon>
        <taxon>Aeoliella</taxon>
    </lineage>
</organism>
<evidence type="ECO:0000256" key="2">
    <source>
        <dbReference type="ARBA" id="ARBA00009410"/>
    </source>
</evidence>